<comment type="caution">
    <text evidence="1">The sequence shown here is derived from an EMBL/GenBank/DDBJ whole genome shotgun (WGS) entry which is preliminary data.</text>
</comment>
<reference evidence="1" key="1">
    <citation type="journal article" date="2020" name="mSystems">
        <title>Genome- and Community-Level Interaction Insights into Carbon Utilization and Element Cycling Functions of Hydrothermarchaeota in Hydrothermal Sediment.</title>
        <authorList>
            <person name="Zhou Z."/>
            <person name="Liu Y."/>
            <person name="Xu W."/>
            <person name="Pan J."/>
            <person name="Luo Z.H."/>
            <person name="Li M."/>
        </authorList>
    </citation>
    <scope>NUCLEOTIDE SEQUENCE [LARGE SCALE GENOMIC DNA]</scope>
    <source>
        <strain evidence="1">SpSt-1181</strain>
    </source>
</reference>
<protein>
    <recommendedName>
        <fullName evidence="2">DUF4296 domain-containing protein</fullName>
    </recommendedName>
</protein>
<dbReference type="AlphaFoldDB" id="A0A831ST10"/>
<dbReference type="EMBL" id="DSBW01000135">
    <property type="protein sequence ID" value="HED31219.1"/>
    <property type="molecule type" value="Genomic_DNA"/>
</dbReference>
<evidence type="ECO:0000313" key="1">
    <source>
        <dbReference type="EMBL" id="HED31219.1"/>
    </source>
</evidence>
<name>A0A831ST10_PROAE</name>
<sequence>MDLRNVAAVFVFVGWIAGLSACGEASRDSMDATDRRFAAFYAGYLELGGQSVADSARPVLPDTDVVDSLLALHELTVGDLLERTERYRDSPALWKQVLEEVRSLLEEPSEGGRP</sequence>
<proteinExistence type="predicted"/>
<evidence type="ECO:0008006" key="2">
    <source>
        <dbReference type="Google" id="ProtNLM"/>
    </source>
</evidence>
<gene>
    <name evidence="1" type="ORF">ENN50_05980</name>
</gene>
<dbReference type="Proteomes" id="UP000886335">
    <property type="component" value="Unassembled WGS sequence"/>
</dbReference>
<accession>A0A831ST10</accession>
<dbReference type="PROSITE" id="PS51257">
    <property type="entry name" value="PROKAR_LIPOPROTEIN"/>
    <property type="match status" value="1"/>
</dbReference>
<organism evidence="1">
    <name type="scientific">Prosthecochloris aestuarii</name>
    <dbReference type="NCBI Taxonomy" id="1102"/>
    <lineage>
        <taxon>Bacteria</taxon>
        <taxon>Pseudomonadati</taxon>
        <taxon>Chlorobiota</taxon>
        <taxon>Chlorobiia</taxon>
        <taxon>Chlorobiales</taxon>
        <taxon>Chlorobiaceae</taxon>
        <taxon>Prosthecochloris</taxon>
    </lineage>
</organism>